<dbReference type="Proteomes" id="UP000266841">
    <property type="component" value="Unassembled WGS sequence"/>
</dbReference>
<proteinExistence type="predicted"/>
<dbReference type="Pfam" id="PF20710">
    <property type="entry name" value="DUF6824"/>
    <property type="match status" value="1"/>
</dbReference>
<feature type="domain" description="DUF6824" evidence="2">
    <location>
        <begin position="4"/>
        <end position="60"/>
    </location>
</feature>
<evidence type="ECO:0000313" key="4">
    <source>
        <dbReference type="Proteomes" id="UP000266841"/>
    </source>
</evidence>
<dbReference type="EMBL" id="AGNL01003387">
    <property type="protein sequence ID" value="EJK74775.1"/>
    <property type="molecule type" value="Genomic_DNA"/>
</dbReference>
<comment type="caution">
    <text evidence="3">The sequence shown here is derived from an EMBL/GenBank/DDBJ whole genome shotgun (WGS) entry which is preliminary data.</text>
</comment>
<accession>K0TBA4</accession>
<keyword evidence="4" id="KW-1185">Reference proteome</keyword>
<name>K0TBA4_THAOC</name>
<evidence type="ECO:0000256" key="1">
    <source>
        <dbReference type="SAM" id="MobiDB-lite"/>
    </source>
</evidence>
<organism evidence="3 4">
    <name type="scientific">Thalassiosira oceanica</name>
    <name type="common">Marine diatom</name>
    <dbReference type="NCBI Taxonomy" id="159749"/>
    <lineage>
        <taxon>Eukaryota</taxon>
        <taxon>Sar</taxon>
        <taxon>Stramenopiles</taxon>
        <taxon>Ochrophyta</taxon>
        <taxon>Bacillariophyta</taxon>
        <taxon>Coscinodiscophyceae</taxon>
        <taxon>Thalassiosirophycidae</taxon>
        <taxon>Thalassiosirales</taxon>
        <taxon>Thalassiosiraceae</taxon>
        <taxon>Thalassiosira</taxon>
    </lineage>
</organism>
<gene>
    <name evidence="3" type="ORF">THAOC_03534</name>
</gene>
<sequence>MELRPWYESVSKEEKYNISDLLVESVKAEGHRFLEKGSDGLWHEVIGNGARKKASQALRERIKGKRGKGRQGDLGDSARSEGTEADGVRELIGNIEPAPVEVENVVGV</sequence>
<evidence type="ECO:0000259" key="2">
    <source>
        <dbReference type="Pfam" id="PF20710"/>
    </source>
</evidence>
<evidence type="ECO:0000313" key="3">
    <source>
        <dbReference type="EMBL" id="EJK74775.1"/>
    </source>
</evidence>
<dbReference type="OrthoDB" id="47030at2759"/>
<feature type="region of interest" description="Disordered" evidence="1">
    <location>
        <begin position="50"/>
        <end position="87"/>
    </location>
</feature>
<dbReference type="AlphaFoldDB" id="K0TBA4"/>
<feature type="compositionally biased region" description="Basic and acidic residues" evidence="1">
    <location>
        <begin position="70"/>
        <end position="87"/>
    </location>
</feature>
<reference evidence="3 4" key="1">
    <citation type="journal article" date="2012" name="Genome Biol.">
        <title>Genome and low-iron response of an oceanic diatom adapted to chronic iron limitation.</title>
        <authorList>
            <person name="Lommer M."/>
            <person name="Specht M."/>
            <person name="Roy A.S."/>
            <person name="Kraemer L."/>
            <person name="Andreson R."/>
            <person name="Gutowska M.A."/>
            <person name="Wolf J."/>
            <person name="Bergner S.V."/>
            <person name="Schilhabel M.B."/>
            <person name="Klostermeier U.C."/>
            <person name="Beiko R.G."/>
            <person name="Rosenstiel P."/>
            <person name="Hippler M."/>
            <person name="Laroche J."/>
        </authorList>
    </citation>
    <scope>NUCLEOTIDE SEQUENCE [LARGE SCALE GENOMIC DNA]</scope>
    <source>
        <strain evidence="3 4">CCMP1005</strain>
    </source>
</reference>
<protein>
    <recommendedName>
        <fullName evidence="2">DUF6824 domain-containing protein</fullName>
    </recommendedName>
</protein>
<dbReference type="InterPro" id="IPR049227">
    <property type="entry name" value="DUF6824"/>
</dbReference>